<organism evidence="1 2">
    <name type="scientific">Mytilus coruscus</name>
    <name type="common">Sea mussel</name>
    <dbReference type="NCBI Taxonomy" id="42192"/>
    <lineage>
        <taxon>Eukaryota</taxon>
        <taxon>Metazoa</taxon>
        <taxon>Spiralia</taxon>
        <taxon>Lophotrochozoa</taxon>
        <taxon>Mollusca</taxon>
        <taxon>Bivalvia</taxon>
        <taxon>Autobranchia</taxon>
        <taxon>Pteriomorphia</taxon>
        <taxon>Mytilida</taxon>
        <taxon>Mytiloidea</taxon>
        <taxon>Mytilidae</taxon>
        <taxon>Mytilinae</taxon>
        <taxon>Mytilus</taxon>
    </lineage>
</organism>
<protein>
    <submittedName>
        <fullName evidence="1">Uncharacterized protein</fullName>
    </submittedName>
</protein>
<reference evidence="1 2" key="1">
    <citation type="submission" date="2020-06" db="EMBL/GenBank/DDBJ databases">
        <authorList>
            <person name="Li R."/>
            <person name="Bekaert M."/>
        </authorList>
    </citation>
    <scope>NUCLEOTIDE SEQUENCE [LARGE SCALE GENOMIC DNA]</scope>
    <source>
        <strain evidence="2">wild</strain>
    </source>
</reference>
<evidence type="ECO:0000313" key="2">
    <source>
        <dbReference type="Proteomes" id="UP000507470"/>
    </source>
</evidence>
<sequence length="171" mass="19343">MTTEFVIEVNNLKRENDTILKVAIQNVLKKINVDISVDAVDIEDGGDTKSASIYLQSIDEVELVTDSINNDGFKFTQIAKPFKKISGKRIPSKRPLNVYVYDEYLGDETRHREFKEGGGNIEKNFLRTGHQERCLAAYACGFVNNREKGTVYVGINDNGNMKLLLILFSYI</sequence>
<keyword evidence="2" id="KW-1185">Reference proteome</keyword>
<proteinExistence type="predicted"/>
<dbReference type="EMBL" id="CACVKT020005969">
    <property type="protein sequence ID" value="CAC5398784.1"/>
    <property type="molecule type" value="Genomic_DNA"/>
</dbReference>
<dbReference type="AlphaFoldDB" id="A0A6J8CUU0"/>
<dbReference type="Proteomes" id="UP000507470">
    <property type="component" value="Unassembled WGS sequence"/>
</dbReference>
<dbReference type="OrthoDB" id="10381196at2759"/>
<name>A0A6J8CUU0_MYTCO</name>
<gene>
    <name evidence="1" type="ORF">MCOR_33124</name>
</gene>
<evidence type="ECO:0000313" key="1">
    <source>
        <dbReference type="EMBL" id="CAC5398784.1"/>
    </source>
</evidence>
<accession>A0A6J8CUU0</accession>